<feature type="transmembrane region" description="Helical" evidence="6">
    <location>
        <begin position="62"/>
        <end position="78"/>
    </location>
</feature>
<dbReference type="AlphaFoldDB" id="A0A443Z1T5"/>
<feature type="transmembrane region" description="Helical" evidence="6">
    <location>
        <begin position="32"/>
        <end position="50"/>
    </location>
</feature>
<protein>
    <submittedName>
        <fullName evidence="7">Lysoplasmalogenase</fullName>
    </submittedName>
</protein>
<evidence type="ECO:0000256" key="1">
    <source>
        <dbReference type="ARBA" id="ARBA00004141"/>
    </source>
</evidence>
<dbReference type="Proteomes" id="UP000284120">
    <property type="component" value="Unassembled WGS sequence"/>
</dbReference>
<name>A0A443Z1T5_9SPHI</name>
<reference evidence="7 8" key="1">
    <citation type="submission" date="2018-06" db="EMBL/GenBank/DDBJ databases">
        <title>Pedobacter endophyticus sp. nov., an endophytic bacterium isolated from a leaf of Triticum aestivum.</title>
        <authorList>
            <person name="Zhang L."/>
        </authorList>
    </citation>
    <scope>NUCLEOTIDE SEQUENCE [LARGE SCALE GENOMIC DNA]</scope>
    <source>
        <strain evidence="7 8">CM134L-2</strain>
    </source>
</reference>
<evidence type="ECO:0000313" key="7">
    <source>
        <dbReference type="EMBL" id="RWU10482.1"/>
    </source>
</evidence>
<dbReference type="InterPro" id="IPR012506">
    <property type="entry name" value="TMEM86B-like"/>
</dbReference>
<evidence type="ECO:0000256" key="3">
    <source>
        <dbReference type="ARBA" id="ARBA00022692"/>
    </source>
</evidence>
<evidence type="ECO:0000256" key="4">
    <source>
        <dbReference type="ARBA" id="ARBA00022989"/>
    </source>
</evidence>
<dbReference type="PANTHER" id="PTHR31885:SF6">
    <property type="entry name" value="GH04784P"/>
    <property type="match status" value="1"/>
</dbReference>
<feature type="transmembrane region" description="Helical" evidence="6">
    <location>
        <begin position="172"/>
        <end position="191"/>
    </location>
</feature>
<accession>A0A443Z1T5</accession>
<organism evidence="7 8">
    <name type="scientific">Pedobacter chitinilyticus</name>
    <dbReference type="NCBI Taxonomy" id="2233776"/>
    <lineage>
        <taxon>Bacteria</taxon>
        <taxon>Pseudomonadati</taxon>
        <taxon>Bacteroidota</taxon>
        <taxon>Sphingobacteriia</taxon>
        <taxon>Sphingobacteriales</taxon>
        <taxon>Sphingobacteriaceae</taxon>
        <taxon>Pedobacter</taxon>
    </lineage>
</organism>
<comment type="caution">
    <text evidence="7">The sequence shown here is derived from an EMBL/GenBank/DDBJ whole genome shotgun (WGS) entry which is preliminary data.</text>
</comment>
<evidence type="ECO:0000256" key="5">
    <source>
        <dbReference type="ARBA" id="ARBA00023136"/>
    </source>
</evidence>
<keyword evidence="4 6" id="KW-1133">Transmembrane helix</keyword>
<dbReference type="GO" id="GO:0016787">
    <property type="term" value="F:hydrolase activity"/>
    <property type="evidence" value="ECO:0007669"/>
    <property type="project" value="TreeGrafter"/>
</dbReference>
<comment type="subcellular location">
    <subcellularLocation>
        <location evidence="1">Membrane</location>
        <topology evidence="1">Multi-pass membrane protein</topology>
    </subcellularLocation>
</comment>
<dbReference type="PANTHER" id="PTHR31885">
    <property type="entry name" value="GH04784P"/>
    <property type="match status" value="1"/>
</dbReference>
<dbReference type="EMBL" id="SAYW01000001">
    <property type="protein sequence ID" value="RWU10482.1"/>
    <property type="molecule type" value="Genomic_DNA"/>
</dbReference>
<feature type="transmembrane region" description="Helical" evidence="6">
    <location>
        <begin position="146"/>
        <end position="165"/>
    </location>
</feature>
<sequence>MLNKYSQFSFAFAIIFFAELLAVTNNLSELRFITKPLITISLMIFIYLTIKKKSRFTSKIKIGLFFSLLGDVLLMFSGHHQLYFMLGLSAFLIAHLFYIAAFYVDLKSKVENEKRFVLPIFIVFGFLCISYYYFLRPYLGSMNIPVLAYCFVITLMGITAALRYGKTNYKSFLWILLGAILFIISDATLAYNKFVERMDMGDFWVMTTYMLAQFLICMGTIERKYIKPN</sequence>
<evidence type="ECO:0000256" key="6">
    <source>
        <dbReference type="SAM" id="Phobius"/>
    </source>
</evidence>
<evidence type="ECO:0000256" key="2">
    <source>
        <dbReference type="ARBA" id="ARBA00007375"/>
    </source>
</evidence>
<feature type="transmembrane region" description="Helical" evidence="6">
    <location>
        <begin position="116"/>
        <end position="134"/>
    </location>
</feature>
<keyword evidence="3 6" id="KW-0812">Transmembrane</keyword>
<feature type="transmembrane region" description="Helical" evidence="6">
    <location>
        <begin position="84"/>
        <end position="104"/>
    </location>
</feature>
<dbReference type="GO" id="GO:0016020">
    <property type="term" value="C:membrane"/>
    <property type="evidence" value="ECO:0007669"/>
    <property type="project" value="UniProtKB-SubCell"/>
</dbReference>
<dbReference type="OrthoDB" id="5651790at2"/>
<comment type="similarity">
    <text evidence="2">Belongs to the TMEM86 family.</text>
</comment>
<dbReference type="RefSeq" id="WP_113645976.1">
    <property type="nucleotide sequence ID" value="NZ_QMHN01000001.1"/>
</dbReference>
<proteinExistence type="inferred from homology"/>
<evidence type="ECO:0000313" key="8">
    <source>
        <dbReference type="Proteomes" id="UP000284120"/>
    </source>
</evidence>
<keyword evidence="8" id="KW-1185">Reference proteome</keyword>
<feature type="transmembrane region" description="Helical" evidence="6">
    <location>
        <begin position="203"/>
        <end position="221"/>
    </location>
</feature>
<keyword evidence="5 6" id="KW-0472">Membrane</keyword>
<gene>
    <name evidence="7" type="ORF">DPV69_03855</name>
</gene>
<dbReference type="Pfam" id="PF07947">
    <property type="entry name" value="YhhN"/>
    <property type="match status" value="1"/>
</dbReference>